<dbReference type="EMBL" id="AMSD01000002">
    <property type="protein sequence ID" value="EPE37450.1"/>
    <property type="molecule type" value="Genomic_DNA"/>
</dbReference>
<dbReference type="SUPFAM" id="SSF56925">
    <property type="entry name" value="OMPA-like"/>
    <property type="match status" value="1"/>
</dbReference>
<dbReference type="RefSeq" id="WP_016504082.1">
    <property type="nucleotide sequence ID" value="NZ_AMSD01000002.1"/>
</dbReference>
<comment type="caution">
    <text evidence="4">The sequence shown here is derived from an EMBL/GenBank/DDBJ whole genome shotgun (WGS) entry which is preliminary data.</text>
</comment>
<proteinExistence type="predicted"/>
<feature type="chain" id="PRO_5004519699" evidence="2">
    <location>
        <begin position="22"/>
        <end position="168"/>
    </location>
</feature>
<dbReference type="eggNOG" id="COG3637">
    <property type="taxonomic scope" value="Bacteria"/>
</dbReference>
<accession>S3DIB4</accession>
<evidence type="ECO:0000256" key="1">
    <source>
        <dbReference type="ARBA" id="ARBA00022729"/>
    </source>
</evidence>
<dbReference type="InterPro" id="IPR011250">
    <property type="entry name" value="OMP/PagP_B-barrel"/>
</dbReference>
<feature type="signal peptide" evidence="2">
    <location>
        <begin position="1"/>
        <end position="21"/>
    </location>
</feature>
<reference evidence="4 5" key="1">
    <citation type="journal article" date="2014" name="Environ. Microbiol.">
        <title>Genomic signatures of obligate host dependence in the luminous bacterial symbiont of a vertebrate.</title>
        <authorList>
            <person name="Hendry T.A."/>
            <person name="de Wet J.R."/>
            <person name="Dunlap P.V."/>
        </authorList>
    </citation>
    <scope>NUCLEOTIDE SEQUENCE [LARGE SCALE GENOMIC DNA]</scope>
    <source>
        <strain evidence="4 5">Akat1</strain>
    </source>
</reference>
<sequence>MKKILALTLTSAVLSTSSAFADSWIYGGIGVGQAFVEDRNANTLHLSQKGPIYEAYVGTGILPFFGVEGGYIQHGKVTLINNVKEKIYSTYVALRPSLNFGPVQVFAKGGLHSWKQGDSMSRDLMYGIGVEYRVRETPISFGCQYMEYTFGKNTIMSNLALTTSFNIF</sequence>
<keyword evidence="5" id="KW-1185">Reference proteome</keyword>
<feature type="domain" description="Outer membrane protein beta-barrel" evidence="3">
    <location>
        <begin position="8"/>
        <end position="151"/>
    </location>
</feature>
<evidence type="ECO:0000256" key="2">
    <source>
        <dbReference type="SAM" id="SignalP"/>
    </source>
</evidence>
<dbReference type="Pfam" id="PF13505">
    <property type="entry name" value="OMP_b-brl"/>
    <property type="match status" value="1"/>
</dbReference>
<keyword evidence="4" id="KW-0472">Membrane</keyword>
<dbReference type="STRING" id="28176.CF66_5012"/>
<keyword evidence="4" id="KW-0812">Transmembrane</keyword>
<keyword evidence="1 2" id="KW-0732">Signal</keyword>
<organism evidence="4 5">
    <name type="scientific">Candidatus Photodesmus katoptron Akat1</name>
    <dbReference type="NCBI Taxonomy" id="1236703"/>
    <lineage>
        <taxon>Bacteria</taxon>
        <taxon>Pseudomonadati</taxon>
        <taxon>Pseudomonadota</taxon>
        <taxon>Gammaproteobacteria</taxon>
        <taxon>Vibrionales</taxon>
        <taxon>Vibrionaceae</taxon>
        <taxon>Candidatus Photodesmus</taxon>
    </lineage>
</organism>
<name>S3DIB4_9GAMM</name>
<dbReference type="PATRIC" id="fig|1236703.3.peg.778"/>
<protein>
    <submittedName>
        <fullName evidence="4">OmpA-like transmembrane protein</fullName>
    </submittedName>
</protein>
<dbReference type="AlphaFoldDB" id="S3DIB4"/>
<evidence type="ECO:0000313" key="5">
    <source>
        <dbReference type="Proteomes" id="UP000053688"/>
    </source>
</evidence>
<dbReference type="Gene3D" id="2.40.160.20">
    <property type="match status" value="1"/>
</dbReference>
<gene>
    <name evidence="4" type="ORF">O1U_0753</name>
</gene>
<evidence type="ECO:0000313" key="4">
    <source>
        <dbReference type="EMBL" id="EPE37450.1"/>
    </source>
</evidence>
<dbReference type="Proteomes" id="UP000053688">
    <property type="component" value="Unassembled WGS sequence"/>
</dbReference>
<dbReference type="InterPro" id="IPR027385">
    <property type="entry name" value="Beta-barrel_OMP"/>
</dbReference>
<evidence type="ECO:0000259" key="3">
    <source>
        <dbReference type="Pfam" id="PF13505"/>
    </source>
</evidence>